<dbReference type="InterPro" id="IPR000209">
    <property type="entry name" value="Peptidase_S8/S53_dom"/>
</dbReference>
<dbReference type="KEGG" id="app:CAP2UW1_0482"/>
<dbReference type="Gene3D" id="3.40.50.200">
    <property type="entry name" value="Peptidase S8/S53 domain"/>
    <property type="match status" value="1"/>
</dbReference>
<evidence type="ECO:0000313" key="6">
    <source>
        <dbReference type="EMBL" id="ACV33833.1"/>
    </source>
</evidence>
<keyword evidence="3" id="KW-0720">Serine protease</keyword>
<dbReference type="HOGENOM" id="CLU_241599_0_0_4"/>
<protein>
    <submittedName>
        <fullName evidence="6">Peptidase S8 and S53 subtilisin kexin sedolisin</fullName>
    </submittedName>
</protein>
<accession>C7RL11</accession>
<keyword evidence="2" id="KW-0378">Hydrolase</keyword>
<evidence type="ECO:0000256" key="1">
    <source>
        <dbReference type="ARBA" id="ARBA00022670"/>
    </source>
</evidence>
<dbReference type="SUPFAM" id="SSF49785">
    <property type="entry name" value="Galactose-binding domain-like"/>
    <property type="match status" value="1"/>
</dbReference>
<sequence>MARTHAFLQLDADRAPEQTTFLRARVTVLREAGGHFWVDLDEAQVDTFVAEGFLVSTFPAAGVLDLGPVTFRPASETPQPPAALQASPPSGDEPAFWLVHFVAPVDKAWLVEMALAGGEQVHVIDPFTGVFRMPLAASDTVRALRYVDFLGLYHPAYAVDLDLTASEEAFTAASLATLALQPPPATAQGNLQLQIFDGVDPESVRPLFEAAGATVLADLAHGFLVQVPPERCAAIVGVPGLYMASAPSTMEVCSHNAGVILGANQVRDLGTVNFLVNLDGLAEIGAVVDSGFDVGNLAGAVAPSTGAVTAFHPDLVANVRLLRNSNTPFNAALAVPDATPHGTHVAGIVVGDGSSSAGRTRGIAPRAALIGLAPLPANLRVPFEFAASNGARVINNSWGSSFALGANNNRYTPAESQAVDRWCFDHPDVLVLFAAGNAESDTQGGGNGVLDARSLRLQATAKNAFTVGATENLRSDGGWRDSYRAFFGARYNHAAFNVAAGAAAGAFSFSDNADEIALFSDRGSVRTNALTNTNRVKPDVVAPGTNVLSCRSQWVAQPPALPGAPVPAPFWNANPDSMLPAGFNRNLYQILTGTSMATPMVSGSALLVRQFYRSRFAQMRRPLLLEGVAVPAAPPLPAFGPPPAIARHADGLLCVWLTPALAAAQKNIVALRLSRQLAPIDSLPVHLQDNVGEHSAPKVVTLGERTYLLHRHGDGKIRLSCYDRALRPLAAFGTAGVVTLAPDTRADDAVPPDLIVVGERLACVFPTTGGNGYFFQRFNADTGAPVDVASISFLFHDGSGPHRPLTWNGSRFAVCGVAHAGNYRLQLRQMDGAANLQGSEPVTVVEQAAEVREPCLLWDPRSARYALVWCDARTLAGGEVWLQFLDANAAALGVAQRVVSVAAANHVRRPQLLCHPDSGYVLLWEDDLQNGHFDLYCAFLDSNGQVDSHLAAAADDTLSRRLLRLSDTPGDMDGFAAVGDAEGFSLIYQSPDELNSDRLGVYALNLTRAGAFAAQENPGTPLLKSGRYVVASPLDHDSTALSALSAVWTGASYYILRLAPGVGLADSLQWLRLHADGAVDAGYGVSGIREMPAPFLILSVEALWTGNDRLISVANDALAAITLTLHDAQGAPVTEFGTAGAARLRDPLPIDDRIPAQIGFFTTPSLHVIVAYGTIQAGVRQLRQQRVNRLGARVGTPTDLARVDGVARHGWFQFVNSEARSIAIYQRVNGAVTRVHCRRFRPDGTADGAERDLSAAAGEASNGVLARRPTAANSTNREYGAAWQYRANNASRWEIRFSRLDRQGRPLANPPGTTPPMPVSDIVVIATGTPGWNASREAIEPQLVCTCTHEPWANPPAVLPAGTSLPVWSPAYGLAWIGVETDGARLLYFTVLDENGQRLAVAPPPPPAGPLNPRAPVGILQLSAAGSRVQDFQLVWNGRVFLVYWVEEESGHLHHRYTAINRHASQNANDIPSAALLRATLVNGATNITPGPLPDSAAGYGWGRVSLRQSLSPAPPVTLHVRDDCAIGPGRTVSYRFTLPAGTALLRVTLNWTDPPGPRLVNHLHLTVRPPAPPGPGIRPEYRGNLWSSVAGQTHLSRPVATPAVAADNHEDVQTFKQVVLANPAAGDYEVEVSATAFPADPFNQQNLQAFALVFAGSGPEVRFSLPAAAVAGAAVY</sequence>
<gene>
    <name evidence="6" type="ordered locus">CAP2UW1_0482</name>
</gene>
<dbReference type="PROSITE" id="PS51892">
    <property type="entry name" value="SUBTILASE"/>
    <property type="match status" value="1"/>
</dbReference>
<dbReference type="InterPro" id="IPR036852">
    <property type="entry name" value="Peptidase_S8/S53_dom_sf"/>
</dbReference>
<dbReference type="EMBL" id="CP001715">
    <property type="protein sequence ID" value="ACV33833.1"/>
    <property type="molecule type" value="Genomic_DNA"/>
</dbReference>
<evidence type="ECO:0000256" key="2">
    <source>
        <dbReference type="ARBA" id="ARBA00022801"/>
    </source>
</evidence>
<dbReference type="InterPro" id="IPR051048">
    <property type="entry name" value="Peptidase_S8/S53_subtilisin"/>
</dbReference>
<dbReference type="PANTHER" id="PTHR43399">
    <property type="entry name" value="SUBTILISIN-RELATED"/>
    <property type="match status" value="1"/>
</dbReference>
<dbReference type="PRINTS" id="PR00723">
    <property type="entry name" value="SUBTILISIN"/>
</dbReference>
<dbReference type="InterPro" id="IPR022398">
    <property type="entry name" value="Peptidase_S8_His-AS"/>
</dbReference>
<dbReference type="Pfam" id="PF00082">
    <property type="entry name" value="Peptidase_S8"/>
    <property type="match status" value="1"/>
</dbReference>
<dbReference type="PANTHER" id="PTHR43399:SF5">
    <property type="entry name" value="PEPTIDASE S8 FAMILY WITH PROTEASE-ASSOCIATED DOMAIN"/>
    <property type="match status" value="1"/>
</dbReference>
<reference evidence="6" key="1">
    <citation type="submission" date="2009-08" db="EMBL/GenBank/DDBJ databases">
        <authorList>
            <consortium name="US DOE Joint Genome Institute"/>
            <person name="Lucas S."/>
            <person name="Copeland A."/>
            <person name="Lapidus A."/>
            <person name="Glavina del Rio T."/>
            <person name="Dalin E."/>
            <person name="Tice H."/>
            <person name="Bruce D."/>
            <person name="Barry K."/>
            <person name="Pitluck S."/>
            <person name="Lowry S."/>
            <person name="Larimer F."/>
            <person name="Land M."/>
            <person name="Hauser L."/>
            <person name="Kyrpides N."/>
            <person name="Ivanova N."/>
            <person name="McMahon K.D."/>
            <person name="Hugenholtz P."/>
        </authorList>
    </citation>
    <scope>NUCLEOTIDE SEQUENCE</scope>
    <source>
        <strain evidence="6">UW-1</strain>
    </source>
</reference>
<dbReference type="InterPro" id="IPR034058">
    <property type="entry name" value="TagA/B/C/D_pept_dom"/>
</dbReference>
<dbReference type="GO" id="GO:0006508">
    <property type="term" value="P:proteolysis"/>
    <property type="evidence" value="ECO:0007669"/>
    <property type="project" value="UniProtKB-KW"/>
</dbReference>
<dbReference type="InterPro" id="IPR023828">
    <property type="entry name" value="Peptidase_S8_Ser-AS"/>
</dbReference>
<dbReference type="STRING" id="522306.CAP2UW1_0482"/>
<evidence type="ECO:0000256" key="3">
    <source>
        <dbReference type="ARBA" id="ARBA00022825"/>
    </source>
</evidence>
<dbReference type="CDD" id="cd04842">
    <property type="entry name" value="Peptidases_S8_Kp43_protease"/>
    <property type="match status" value="1"/>
</dbReference>
<dbReference type="InterPro" id="IPR008979">
    <property type="entry name" value="Galactose-bd-like_sf"/>
</dbReference>
<dbReference type="eggNOG" id="COG1404">
    <property type="taxonomic scope" value="Bacteria"/>
</dbReference>
<dbReference type="Gene3D" id="2.60.120.380">
    <property type="match status" value="1"/>
</dbReference>
<keyword evidence="1" id="KW-0645">Protease</keyword>
<dbReference type="InterPro" id="IPR015500">
    <property type="entry name" value="Peptidase_S8_subtilisin-rel"/>
</dbReference>
<comment type="caution">
    <text evidence="4">Lacks conserved residue(s) required for the propagation of feature annotation.</text>
</comment>
<reference evidence="6" key="2">
    <citation type="submission" date="2009-09" db="EMBL/GenBank/DDBJ databases">
        <title>Complete sequence of chromosome of Candidatus Accumulibacter phosphatis clade IIA str. UW-1.</title>
        <authorList>
            <consortium name="US DOE Joint Genome Institute"/>
            <person name="Martin H.G."/>
            <person name="Ivanova N."/>
            <person name="Kunin V."/>
            <person name="Warnecke F."/>
            <person name="Barry K."/>
            <person name="He S."/>
            <person name="Salamov A."/>
            <person name="Szeto E."/>
            <person name="Dalin E."/>
            <person name="Pangilinan J.L."/>
            <person name="Lapidus A."/>
            <person name="Lowry S."/>
            <person name="Kyrpides N.C."/>
            <person name="McMahon K.D."/>
            <person name="Hugenholtz P."/>
        </authorList>
    </citation>
    <scope>NUCLEOTIDE SEQUENCE [LARGE SCALE GENOMIC DNA]</scope>
    <source>
        <strain evidence="6">UW-1</strain>
    </source>
</reference>
<evidence type="ECO:0000256" key="4">
    <source>
        <dbReference type="PROSITE-ProRule" id="PRU01240"/>
    </source>
</evidence>
<dbReference type="GO" id="GO:0004252">
    <property type="term" value="F:serine-type endopeptidase activity"/>
    <property type="evidence" value="ECO:0007669"/>
    <property type="project" value="InterPro"/>
</dbReference>
<name>C7RL11_ACCRE</name>
<comment type="similarity">
    <text evidence="4">Belongs to the peptidase S8 family.</text>
</comment>
<dbReference type="PROSITE" id="PS00138">
    <property type="entry name" value="SUBTILASE_SER"/>
    <property type="match status" value="1"/>
</dbReference>
<evidence type="ECO:0000259" key="5">
    <source>
        <dbReference type="Pfam" id="PF00082"/>
    </source>
</evidence>
<organism evidence="6">
    <name type="scientific">Accumulibacter regalis</name>
    <dbReference type="NCBI Taxonomy" id="522306"/>
    <lineage>
        <taxon>Bacteria</taxon>
        <taxon>Pseudomonadati</taxon>
        <taxon>Pseudomonadota</taxon>
        <taxon>Betaproteobacteria</taxon>
        <taxon>Candidatus Accumulibacter</taxon>
    </lineage>
</organism>
<feature type="domain" description="Peptidase S8/S53" evidence="5">
    <location>
        <begin position="286"/>
        <end position="614"/>
    </location>
</feature>
<dbReference type="OrthoDB" id="614750at2"/>
<dbReference type="PROSITE" id="PS00137">
    <property type="entry name" value="SUBTILASE_HIS"/>
    <property type="match status" value="1"/>
</dbReference>
<proteinExistence type="inferred from homology"/>
<dbReference type="SUPFAM" id="SSF52743">
    <property type="entry name" value="Subtilisin-like"/>
    <property type="match status" value="1"/>
</dbReference>